<reference evidence="3 4" key="1">
    <citation type="submission" date="2020-03" db="EMBL/GenBank/DDBJ databases">
        <title>Metagenomic, metatranscriptomic, and metabolomic analyses revealed the key microbes and metabolic features during the fermentation of ganjang, Korean traditional soy sauce.</title>
        <authorList>
            <person name="Chun B.H."/>
            <person name="Jeon C.O."/>
        </authorList>
    </citation>
    <scope>NUCLEOTIDE SEQUENCE [LARGE SCALE GENOMIC DNA]</scope>
    <source>
        <strain evidence="3 4">KG14</strain>
    </source>
</reference>
<feature type="region of interest" description="Disordered" evidence="1">
    <location>
        <begin position="141"/>
        <end position="164"/>
    </location>
</feature>
<keyword evidence="4" id="KW-1185">Reference proteome</keyword>
<accession>A0A851HKR5</accession>
<dbReference type="Proteomes" id="UP000536442">
    <property type="component" value="Unassembled WGS sequence"/>
</dbReference>
<comment type="caution">
    <text evidence="3">The sequence shown here is derived from an EMBL/GenBank/DDBJ whole genome shotgun (WGS) entry which is preliminary data.</text>
</comment>
<feature type="transmembrane region" description="Helical" evidence="2">
    <location>
        <begin position="56"/>
        <end position="74"/>
    </location>
</feature>
<evidence type="ECO:0000256" key="2">
    <source>
        <dbReference type="SAM" id="Phobius"/>
    </source>
</evidence>
<proteinExistence type="predicted"/>
<sequence length="164" mass="17040">MLPDSAAIQSGIRKAVAAIIAVVLGLVLLTALLITGFYLLVNAAALALAPLVGKPGALAIVGLACLCLLAFFFYRMTRPARTLRNSEDRQSDTGSSSPVDVLRSLITRNPLEAAALAFAVGVAEQKDPRLKNLLMQGGMTLMRQSAGPGAPESDESSAPPAPEN</sequence>
<evidence type="ECO:0000313" key="3">
    <source>
        <dbReference type="EMBL" id="NWN90174.1"/>
    </source>
</evidence>
<feature type="transmembrane region" description="Helical" evidence="2">
    <location>
        <begin position="15"/>
        <end position="41"/>
    </location>
</feature>
<evidence type="ECO:0000313" key="4">
    <source>
        <dbReference type="Proteomes" id="UP000536442"/>
    </source>
</evidence>
<keyword evidence="2" id="KW-1133">Transmembrane helix</keyword>
<organism evidence="3 4">
    <name type="scientific">Marinobacter adhaerens</name>
    <dbReference type="NCBI Taxonomy" id="1033846"/>
    <lineage>
        <taxon>Bacteria</taxon>
        <taxon>Pseudomonadati</taxon>
        <taxon>Pseudomonadota</taxon>
        <taxon>Gammaproteobacteria</taxon>
        <taxon>Pseudomonadales</taxon>
        <taxon>Marinobacteraceae</taxon>
        <taxon>Marinobacter</taxon>
    </lineage>
</organism>
<dbReference type="AlphaFoldDB" id="A0A851HKR5"/>
<dbReference type="EMBL" id="JABEVQ010000001">
    <property type="protein sequence ID" value="NWN90174.1"/>
    <property type="molecule type" value="Genomic_DNA"/>
</dbReference>
<keyword evidence="2" id="KW-0472">Membrane</keyword>
<protein>
    <submittedName>
        <fullName evidence="3">Uncharacterized protein</fullName>
    </submittedName>
</protein>
<evidence type="ECO:0000256" key="1">
    <source>
        <dbReference type="SAM" id="MobiDB-lite"/>
    </source>
</evidence>
<name>A0A851HKR5_9GAMM</name>
<keyword evidence="2" id="KW-0812">Transmembrane</keyword>
<gene>
    <name evidence="3" type="ORF">HLV39_01515</name>
</gene>